<protein>
    <submittedName>
        <fullName evidence="2">Uncharacterized protein</fullName>
    </submittedName>
</protein>
<reference evidence="2" key="1">
    <citation type="submission" date="2019-12" db="EMBL/GenBank/DDBJ databases">
        <title>Genome sequencing and annotation of Brassica cretica.</title>
        <authorList>
            <person name="Studholme D.J."/>
            <person name="Sarris P."/>
        </authorList>
    </citation>
    <scope>NUCLEOTIDE SEQUENCE</scope>
    <source>
        <strain evidence="2">PFS-109/04</strain>
        <tissue evidence="2">Leaf</tissue>
    </source>
</reference>
<accession>A0A8S9NKZ5</accession>
<organism evidence="2 3">
    <name type="scientific">Brassica cretica</name>
    <name type="common">Mustard</name>
    <dbReference type="NCBI Taxonomy" id="69181"/>
    <lineage>
        <taxon>Eukaryota</taxon>
        <taxon>Viridiplantae</taxon>
        <taxon>Streptophyta</taxon>
        <taxon>Embryophyta</taxon>
        <taxon>Tracheophyta</taxon>
        <taxon>Spermatophyta</taxon>
        <taxon>Magnoliopsida</taxon>
        <taxon>eudicotyledons</taxon>
        <taxon>Gunneridae</taxon>
        <taxon>Pentapetalae</taxon>
        <taxon>rosids</taxon>
        <taxon>malvids</taxon>
        <taxon>Brassicales</taxon>
        <taxon>Brassicaceae</taxon>
        <taxon>Brassiceae</taxon>
        <taxon>Brassica</taxon>
    </lineage>
</organism>
<dbReference type="Proteomes" id="UP000712600">
    <property type="component" value="Unassembled WGS sequence"/>
</dbReference>
<gene>
    <name evidence="2" type="ORF">F2Q69_00042503</name>
</gene>
<dbReference type="EMBL" id="QGKX02001621">
    <property type="protein sequence ID" value="KAF3503226.1"/>
    <property type="molecule type" value="Genomic_DNA"/>
</dbReference>
<feature type="region of interest" description="Disordered" evidence="1">
    <location>
        <begin position="46"/>
        <end position="65"/>
    </location>
</feature>
<comment type="caution">
    <text evidence="2">The sequence shown here is derived from an EMBL/GenBank/DDBJ whole genome shotgun (WGS) entry which is preliminary data.</text>
</comment>
<dbReference type="AlphaFoldDB" id="A0A8S9NKZ5"/>
<proteinExistence type="predicted"/>
<evidence type="ECO:0000256" key="1">
    <source>
        <dbReference type="SAM" id="MobiDB-lite"/>
    </source>
</evidence>
<name>A0A8S9NKZ5_BRACR</name>
<sequence length="147" mass="17119">MIPRRDLRVSSIMNDFHIYRLRLDPLSTSPSRSAVDVSVQIRRRRLRPDPRSIRDRDSKPKNVESSARITTYCRVCPLSSDKRYATTQVKALPQLQKTGAARVLPVSHGFVYEPYALHEKISWWHRACWRLCGHIKFPLKDIIQPAL</sequence>
<evidence type="ECO:0000313" key="2">
    <source>
        <dbReference type="EMBL" id="KAF3503226.1"/>
    </source>
</evidence>
<feature type="compositionally biased region" description="Basic and acidic residues" evidence="1">
    <location>
        <begin position="47"/>
        <end position="62"/>
    </location>
</feature>
<evidence type="ECO:0000313" key="3">
    <source>
        <dbReference type="Proteomes" id="UP000712600"/>
    </source>
</evidence>